<dbReference type="InterPro" id="IPR000504">
    <property type="entry name" value="RRM_dom"/>
</dbReference>
<evidence type="ECO:0000313" key="4">
    <source>
        <dbReference type="EMBL" id="ONM21023.1"/>
    </source>
</evidence>
<dbReference type="Gene3D" id="3.30.70.330">
    <property type="match status" value="3"/>
</dbReference>
<evidence type="ECO:0000256" key="2">
    <source>
        <dbReference type="PROSITE-ProRule" id="PRU00176"/>
    </source>
</evidence>
<dbReference type="PROSITE" id="PS50102">
    <property type="entry name" value="RRM"/>
    <property type="match status" value="3"/>
</dbReference>
<evidence type="ECO:0000259" key="3">
    <source>
        <dbReference type="PROSITE" id="PS50102"/>
    </source>
</evidence>
<accession>A0A1D6EMC3</accession>
<dbReference type="Pfam" id="PF00076">
    <property type="entry name" value="RRM_1"/>
    <property type="match status" value="3"/>
</dbReference>
<dbReference type="SMR" id="A0A1D6EMC3"/>
<protein>
    <submittedName>
        <fullName evidence="4">RNA-binding (RRM/RBD/RNP motifs) family protein</fullName>
    </submittedName>
</protein>
<dbReference type="AlphaFoldDB" id="A0A1D6EMC3"/>
<reference evidence="4" key="1">
    <citation type="submission" date="2015-12" db="EMBL/GenBank/DDBJ databases">
        <title>Update maize B73 reference genome by single molecule sequencing technologies.</title>
        <authorList>
            <consortium name="Maize Genome Sequencing Project"/>
            <person name="Ware D."/>
        </authorList>
    </citation>
    <scope>NUCLEOTIDE SEQUENCE [LARGE SCALE GENOMIC DNA]</scope>
    <source>
        <tissue evidence="4">Seedling</tissue>
    </source>
</reference>
<feature type="domain" description="RRM" evidence="3">
    <location>
        <begin position="202"/>
        <end position="286"/>
    </location>
</feature>
<dbReference type="PANTHER" id="PTHR21245">
    <property type="entry name" value="HETEROGENEOUS NUCLEAR RIBONUCLEOPROTEIN"/>
    <property type="match status" value="1"/>
</dbReference>
<feature type="domain" description="RRM" evidence="3">
    <location>
        <begin position="110"/>
        <end position="200"/>
    </location>
</feature>
<dbReference type="GO" id="GO:0003723">
    <property type="term" value="F:RNA binding"/>
    <property type="evidence" value="ECO:0007669"/>
    <property type="project" value="UniProtKB-UniRule"/>
</dbReference>
<dbReference type="STRING" id="4577.A0A1D6EMC3"/>
<keyword evidence="1 2" id="KW-0694">RNA-binding</keyword>
<feature type="domain" description="RRM" evidence="3">
    <location>
        <begin position="298"/>
        <end position="380"/>
    </location>
</feature>
<sequence length="696" mass="79500">MASSPPRAPQLFPFDLNVAQEEVDEEPIEVLEEDVDEEGAPLAQPQEVVVEEVVEKLVEHAVPITEDEPAEDVIMEEPSEEVIMEDEEPTPSPAEEVVGEGKRRKKRVDYEVFVSGLPQDAAEEDVAQALADAGDIEEVRLVRDPADQRLNKGFAFVRFAAAWQARWAANDLREATVAFIYWHLNFQIKGKACGICKNSETETLHLRNICFDWSKDDLAEKLKPFKLENLDRINLIEHPDRKGKNRGYAFLDFRTHVDAVEAFVKLQKIDLYLGTDSRANISFSNTLSQDDEIMEKVKSVFLDGVPPHWDEDKVREIFGKFGEIDSIQLARNMFTAARKDFGFIGFTARQSALDCIKMVNKDGVGEGSGKVPIKASLQRPRHAFKKYSRQGSSSLLGVRRGFVDKSSSGRGHHSDRYRHFSPVRRSYSDNHSRRHSIDVEERHTSVRGYRAYYRRDSPVHAPSYKYGRTHLETRISEEYTEGRYTSKYPKHRHTMHGTMERDANRRIKYGHSYQERAHRTCPGCKLCGQNYNYPNGEEFSAISGCQEAYYQTDHDLIPSTSQVASHCEGSCCKGQQLKPKSYSVMRDYDYIVSWIWAHHFLTLSFVETCHLSFLQLKPAFFRIKSQHLVQVTMPEQDLIFQRRLIIGMLNILMSIGGMLLMHILLLRSGKAEAGIYLPKMLQVLTPGSTIGQQDKL</sequence>
<evidence type="ECO:0000256" key="1">
    <source>
        <dbReference type="ARBA" id="ARBA00022884"/>
    </source>
</evidence>
<dbReference type="SUPFAM" id="SSF54928">
    <property type="entry name" value="RNA-binding domain, RBD"/>
    <property type="match status" value="2"/>
</dbReference>
<dbReference type="SMART" id="SM00360">
    <property type="entry name" value="RRM"/>
    <property type="match status" value="3"/>
</dbReference>
<proteinExistence type="predicted"/>
<dbReference type="ExpressionAtlas" id="A0A1D6EMC3">
    <property type="expression patterns" value="baseline and differential"/>
</dbReference>
<name>A0A1D6EMC3_MAIZE</name>
<dbReference type="EMBL" id="CM007648">
    <property type="protein sequence ID" value="ONM21023.1"/>
    <property type="molecule type" value="Genomic_DNA"/>
</dbReference>
<dbReference type="FunFam" id="3.30.70.330:FF:000498">
    <property type="entry name" value="RNA-binding (RRM/RBD/RNP motifs) family protein"/>
    <property type="match status" value="1"/>
</dbReference>
<dbReference type="InterPro" id="IPR012677">
    <property type="entry name" value="Nucleotide-bd_a/b_plait_sf"/>
</dbReference>
<organism evidence="4">
    <name type="scientific">Zea mays</name>
    <name type="common">Maize</name>
    <dbReference type="NCBI Taxonomy" id="4577"/>
    <lineage>
        <taxon>Eukaryota</taxon>
        <taxon>Viridiplantae</taxon>
        <taxon>Streptophyta</taxon>
        <taxon>Embryophyta</taxon>
        <taxon>Tracheophyta</taxon>
        <taxon>Spermatophyta</taxon>
        <taxon>Magnoliopsida</taxon>
        <taxon>Liliopsida</taxon>
        <taxon>Poales</taxon>
        <taxon>Poaceae</taxon>
        <taxon>PACMAD clade</taxon>
        <taxon>Panicoideae</taxon>
        <taxon>Andropogonodae</taxon>
        <taxon>Andropogoneae</taxon>
        <taxon>Tripsacinae</taxon>
        <taxon>Zea</taxon>
    </lineage>
</organism>
<gene>
    <name evidence="4" type="ORF">ZEAMMB73_Zm00001d005402</name>
</gene>
<dbReference type="InterPro" id="IPR035979">
    <property type="entry name" value="RBD_domain_sf"/>
</dbReference>
<dbReference type="InParanoid" id="A0A1D6EMC3"/>
<dbReference type="CDD" id="cd00590">
    <property type="entry name" value="RRM_SF"/>
    <property type="match status" value="1"/>
</dbReference>